<dbReference type="PANTHER" id="PTHR13318">
    <property type="entry name" value="PARTNER OF PAIRED, ISOFORM B-RELATED"/>
    <property type="match status" value="1"/>
</dbReference>
<dbReference type="AlphaFoldDB" id="A0AAV7G7M7"/>
<protein>
    <recommendedName>
        <fullName evidence="4">F-box/LRR-repeat protein</fullName>
    </recommendedName>
</protein>
<keyword evidence="3" id="KW-1185">Reference proteome</keyword>
<dbReference type="Gene3D" id="3.80.10.10">
    <property type="entry name" value="Ribonuclease Inhibitor"/>
    <property type="match status" value="2"/>
</dbReference>
<evidence type="ECO:0000313" key="2">
    <source>
        <dbReference type="EMBL" id="KAH0451768.1"/>
    </source>
</evidence>
<feature type="compositionally biased region" description="Basic and acidic residues" evidence="1">
    <location>
        <begin position="98"/>
        <end position="107"/>
    </location>
</feature>
<dbReference type="EMBL" id="JAGFBR010000017">
    <property type="protein sequence ID" value="KAH0451768.1"/>
    <property type="molecule type" value="Genomic_DNA"/>
</dbReference>
<dbReference type="SMART" id="SM00367">
    <property type="entry name" value="LRR_CC"/>
    <property type="match status" value="4"/>
</dbReference>
<feature type="compositionally biased region" description="Gly residues" evidence="1">
    <location>
        <begin position="212"/>
        <end position="226"/>
    </location>
</feature>
<sequence>MANRRSNRILGASRSNSHQSRNQSLNQGRQASASFQPETRQPTLAPPDEVLLPRDPPRVDDIPPEHPHVEFPLPPPRRRPPTRQDDELADTASSTHPSRADQQHRIPPDAPEGLARPHIAELPRNALRHELQRLVREEFPGGGVRQPLRPWDFQESSPLTEAILQHPIPARFKLPSIDPYDGTSDLSFLPPSASGPAKCRASSGDPAKSRASGGGPAKSRASGGGPAKCRDSGGCPAKNRATGGGPAKSRASGGDPAKSRASDEGVSQVAMQCSRLVSLTLYRCNITDIGLEMIANFCNLLENLNLSYCVNITDCGIHALSRGCRLLHVLVVSCCRDVVGTGLRGCSQRLEYIEAECCMFTREGLLEAVSAGGLKYLNLSSPRCSMNIDGIALVLAPRLQFLNLRLCRFISNESVATISRSCPLLEEWSLAVCHEIGALGWEEIGLNCSNLKVLHVNRCRNLCDRGLASLRDGCGRLRVLYIHGCKKVSHMGLELFRLRRHDVEIRSEEHVSIGPRIYDFFA</sequence>
<feature type="compositionally biased region" description="Low complexity" evidence="1">
    <location>
        <begin position="13"/>
        <end position="27"/>
    </location>
</feature>
<dbReference type="InterPro" id="IPR006553">
    <property type="entry name" value="Leu-rich_rpt_Cys-con_subtyp"/>
</dbReference>
<feature type="region of interest" description="Disordered" evidence="1">
    <location>
        <begin position="185"/>
        <end position="263"/>
    </location>
</feature>
<evidence type="ECO:0000313" key="3">
    <source>
        <dbReference type="Proteomes" id="UP000775213"/>
    </source>
</evidence>
<evidence type="ECO:0008006" key="4">
    <source>
        <dbReference type="Google" id="ProtNLM"/>
    </source>
</evidence>
<dbReference type="InterPro" id="IPR032675">
    <property type="entry name" value="LRR_dom_sf"/>
</dbReference>
<feature type="compositionally biased region" description="Basic and acidic residues" evidence="1">
    <location>
        <begin position="51"/>
        <end position="69"/>
    </location>
</feature>
<reference evidence="2 3" key="1">
    <citation type="journal article" date="2021" name="Hortic Res">
        <title>Chromosome-scale assembly of the Dendrobium chrysotoxum genome enhances the understanding of orchid evolution.</title>
        <authorList>
            <person name="Zhang Y."/>
            <person name="Zhang G.Q."/>
            <person name="Zhang D."/>
            <person name="Liu X.D."/>
            <person name="Xu X.Y."/>
            <person name="Sun W.H."/>
            <person name="Yu X."/>
            <person name="Zhu X."/>
            <person name="Wang Z.W."/>
            <person name="Zhao X."/>
            <person name="Zhong W.Y."/>
            <person name="Chen H."/>
            <person name="Yin W.L."/>
            <person name="Huang T."/>
            <person name="Niu S.C."/>
            <person name="Liu Z.J."/>
        </authorList>
    </citation>
    <scope>NUCLEOTIDE SEQUENCE [LARGE SCALE GENOMIC DNA]</scope>
    <source>
        <strain evidence="2">Lindl</strain>
    </source>
</reference>
<feature type="region of interest" description="Disordered" evidence="1">
    <location>
        <begin position="1"/>
        <end position="123"/>
    </location>
</feature>
<accession>A0AAV7G7M7</accession>
<feature type="compositionally biased region" description="Polar residues" evidence="1">
    <location>
        <begin position="28"/>
        <end position="42"/>
    </location>
</feature>
<dbReference type="GO" id="GO:0031146">
    <property type="term" value="P:SCF-dependent proteasomal ubiquitin-dependent protein catabolic process"/>
    <property type="evidence" value="ECO:0007669"/>
    <property type="project" value="TreeGrafter"/>
</dbReference>
<dbReference type="SUPFAM" id="SSF52047">
    <property type="entry name" value="RNI-like"/>
    <property type="match status" value="1"/>
</dbReference>
<evidence type="ECO:0000256" key="1">
    <source>
        <dbReference type="SAM" id="MobiDB-lite"/>
    </source>
</evidence>
<comment type="caution">
    <text evidence="2">The sequence shown here is derived from an EMBL/GenBank/DDBJ whole genome shotgun (WGS) entry which is preliminary data.</text>
</comment>
<dbReference type="PANTHER" id="PTHR13318:SF95">
    <property type="entry name" value="F-BOX PROTEIN YLR352W"/>
    <property type="match status" value="1"/>
</dbReference>
<dbReference type="Proteomes" id="UP000775213">
    <property type="component" value="Unassembled WGS sequence"/>
</dbReference>
<name>A0AAV7G7M7_DENCH</name>
<organism evidence="2 3">
    <name type="scientific">Dendrobium chrysotoxum</name>
    <name type="common">Orchid</name>
    <dbReference type="NCBI Taxonomy" id="161865"/>
    <lineage>
        <taxon>Eukaryota</taxon>
        <taxon>Viridiplantae</taxon>
        <taxon>Streptophyta</taxon>
        <taxon>Embryophyta</taxon>
        <taxon>Tracheophyta</taxon>
        <taxon>Spermatophyta</taxon>
        <taxon>Magnoliopsida</taxon>
        <taxon>Liliopsida</taxon>
        <taxon>Asparagales</taxon>
        <taxon>Orchidaceae</taxon>
        <taxon>Epidendroideae</taxon>
        <taxon>Malaxideae</taxon>
        <taxon>Dendrobiinae</taxon>
        <taxon>Dendrobium</taxon>
    </lineage>
</organism>
<gene>
    <name evidence="2" type="ORF">IEQ34_019067</name>
</gene>
<dbReference type="GO" id="GO:0019005">
    <property type="term" value="C:SCF ubiquitin ligase complex"/>
    <property type="evidence" value="ECO:0007669"/>
    <property type="project" value="TreeGrafter"/>
</dbReference>
<proteinExistence type="predicted"/>